<dbReference type="PIRSF" id="PIRSF018266">
    <property type="entry name" value="FecR"/>
    <property type="match status" value="1"/>
</dbReference>
<reference evidence="5" key="2">
    <citation type="journal article" date="2020" name="Antonie Van Leeuwenhoek">
        <title>Labilibaculum antarcticum sp. nov., a novel facultative anaerobic, psychrotorelant bacterium isolated from marine sediment of Antarctica.</title>
        <authorList>
            <person name="Watanabe M."/>
            <person name="Kojima H."/>
            <person name="Fukui M."/>
        </authorList>
    </citation>
    <scope>NUCLEOTIDE SEQUENCE [LARGE SCALE GENOMIC DNA]</scope>
    <source>
        <strain evidence="5">SPP2</strain>
    </source>
</reference>
<dbReference type="OrthoDB" id="1096949at2"/>
<keyword evidence="5" id="KW-1185">Reference proteome</keyword>
<keyword evidence="1" id="KW-0812">Transmembrane</keyword>
<dbReference type="PANTHER" id="PTHR30273">
    <property type="entry name" value="PERIPLASMIC SIGNAL SENSOR AND SIGMA FACTOR ACTIVATOR FECR-RELATED"/>
    <property type="match status" value="1"/>
</dbReference>
<evidence type="ECO:0000313" key="4">
    <source>
        <dbReference type="EMBL" id="BAX80534.1"/>
    </source>
</evidence>
<dbReference type="AlphaFoldDB" id="A0A1Y1CJN5"/>
<feature type="domain" description="Protein FecR C-terminal" evidence="3">
    <location>
        <begin position="217"/>
        <end position="283"/>
    </location>
</feature>
<dbReference type="InterPro" id="IPR012373">
    <property type="entry name" value="Ferrdict_sens_TM"/>
</dbReference>
<dbReference type="RefSeq" id="WP_096429383.1">
    <property type="nucleotide sequence ID" value="NZ_AP018042.1"/>
</dbReference>
<dbReference type="GO" id="GO:0016989">
    <property type="term" value="F:sigma factor antagonist activity"/>
    <property type="evidence" value="ECO:0007669"/>
    <property type="project" value="TreeGrafter"/>
</dbReference>
<evidence type="ECO:0000259" key="2">
    <source>
        <dbReference type="Pfam" id="PF04773"/>
    </source>
</evidence>
<proteinExistence type="predicted"/>
<evidence type="ECO:0000256" key="1">
    <source>
        <dbReference type="SAM" id="Phobius"/>
    </source>
</evidence>
<dbReference type="KEGG" id="mbas:ALGA_2201"/>
<evidence type="ECO:0000259" key="3">
    <source>
        <dbReference type="Pfam" id="PF16344"/>
    </source>
</evidence>
<reference evidence="4 5" key="1">
    <citation type="journal article" date="2018" name="Mar. Genomics">
        <title>Complete genome sequence of Marinifilaceae bacterium strain SPP2, isolated from the Antarctic marine sediment.</title>
        <authorList>
            <person name="Watanabe M."/>
            <person name="Kojima H."/>
            <person name="Fukui M."/>
        </authorList>
    </citation>
    <scope>NUCLEOTIDE SEQUENCE [LARGE SCALE GENOMIC DNA]</scope>
    <source>
        <strain evidence="4 5">SPP2</strain>
    </source>
</reference>
<evidence type="ECO:0000313" key="5">
    <source>
        <dbReference type="Proteomes" id="UP000218267"/>
    </source>
</evidence>
<organism evidence="4 5">
    <name type="scientific">Labilibaculum antarcticum</name>
    <dbReference type="NCBI Taxonomy" id="1717717"/>
    <lineage>
        <taxon>Bacteria</taxon>
        <taxon>Pseudomonadati</taxon>
        <taxon>Bacteroidota</taxon>
        <taxon>Bacteroidia</taxon>
        <taxon>Marinilabiliales</taxon>
        <taxon>Marinifilaceae</taxon>
        <taxon>Labilibaculum</taxon>
    </lineage>
</organism>
<keyword evidence="1" id="KW-1133">Transmembrane helix</keyword>
<dbReference type="Gene3D" id="2.60.120.1440">
    <property type="match status" value="1"/>
</dbReference>
<dbReference type="EMBL" id="AP018042">
    <property type="protein sequence ID" value="BAX80534.1"/>
    <property type="molecule type" value="Genomic_DNA"/>
</dbReference>
<sequence length="289" mass="32988">MNNNNQHNDLNPDMDFLNSLPKIEVTYSKSKEDVWKELSKKTSAPTAPTKVVRLQWVKYAAAACILILLGFTGFINLYTKTIHCPKGEHVSINLPDQSIVDLNANSSISYKPYWWKFSRKVKFEGEAFFKITKGSKFEISSNYGKTCVLGTSFNIYARGNQYKVTCYTGKVKVVSTLTSDKILLLPNDHAFVTKNGKIELKKCENTEDKISWRNNLFLFTKTPLPLVFEEIELQYNINIVEKGKFDLIYTGKFHKEKSVEMTLHTVCMPLGLKFVKGPNNNYIITPNAQ</sequence>
<name>A0A1Y1CJN5_9BACT</name>
<dbReference type="Pfam" id="PF16344">
    <property type="entry name" value="FecR_C"/>
    <property type="match status" value="1"/>
</dbReference>
<dbReference type="Gene3D" id="3.55.50.30">
    <property type="match status" value="1"/>
</dbReference>
<feature type="transmembrane region" description="Helical" evidence="1">
    <location>
        <begin position="59"/>
        <end position="78"/>
    </location>
</feature>
<keyword evidence="1" id="KW-0472">Membrane</keyword>
<feature type="domain" description="FecR protein" evidence="2">
    <location>
        <begin position="81"/>
        <end position="172"/>
    </location>
</feature>
<dbReference type="Proteomes" id="UP000218267">
    <property type="component" value="Chromosome"/>
</dbReference>
<accession>A0A1Y1CJN5</accession>
<gene>
    <name evidence="4" type="ORF">ALGA_2201</name>
</gene>
<dbReference type="Pfam" id="PF04773">
    <property type="entry name" value="FecR"/>
    <property type="match status" value="1"/>
</dbReference>
<dbReference type="InterPro" id="IPR032508">
    <property type="entry name" value="FecR_C"/>
</dbReference>
<dbReference type="InterPro" id="IPR006860">
    <property type="entry name" value="FecR"/>
</dbReference>
<dbReference type="PANTHER" id="PTHR30273:SF2">
    <property type="entry name" value="PROTEIN FECR"/>
    <property type="match status" value="1"/>
</dbReference>
<protein>
    <submittedName>
        <fullName evidence="4">Uncharacterized protein</fullName>
    </submittedName>
</protein>